<accession>A0ABD2NYB1</accession>
<proteinExistence type="predicted"/>
<evidence type="ECO:0000313" key="3">
    <source>
        <dbReference type="Proteomes" id="UP001516400"/>
    </source>
</evidence>
<feature type="coiled-coil region" evidence="1">
    <location>
        <begin position="53"/>
        <end position="94"/>
    </location>
</feature>
<evidence type="ECO:0000256" key="1">
    <source>
        <dbReference type="SAM" id="Coils"/>
    </source>
</evidence>
<protein>
    <submittedName>
        <fullName evidence="2">Uncharacterized protein</fullName>
    </submittedName>
</protein>
<name>A0ABD2NYB1_9CUCU</name>
<dbReference type="EMBL" id="JABFTP020000144">
    <property type="protein sequence ID" value="KAL3283220.1"/>
    <property type="molecule type" value="Genomic_DNA"/>
</dbReference>
<keyword evidence="3" id="KW-1185">Reference proteome</keyword>
<sequence length="191" mass="21237">MRDFRLIMTELNALSTKLTTLSTDTAFIEDDVAAIRFAQLQLATQVSQCVSSIEQHEKVLNDQETRLNQCESNITKLNDEVSTVNLNVTRLTQQSLMLKSNVESLNVASTPTIDSSEILARVRRSHNVIVSRVAEDIDPASDFNTVSRILELVVPSSSMYLVSSSRIGSENRREPRPILVSVTKPITAVTF</sequence>
<comment type="caution">
    <text evidence="2">The sequence shown here is derived from an EMBL/GenBank/DDBJ whole genome shotgun (WGS) entry which is preliminary data.</text>
</comment>
<gene>
    <name evidence="2" type="ORF">HHI36_006369</name>
</gene>
<dbReference type="Proteomes" id="UP001516400">
    <property type="component" value="Unassembled WGS sequence"/>
</dbReference>
<dbReference type="AlphaFoldDB" id="A0ABD2NYB1"/>
<organism evidence="2 3">
    <name type="scientific">Cryptolaemus montrouzieri</name>
    <dbReference type="NCBI Taxonomy" id="559131"/>
    <lineage>
        <taxon>Eukaryota</taxon>
        <taxon>Metazoa</taxon>
        <taxon>Ecdysozoa</taxon>
        <taxon>Arthropoda</taxon>
        <taxon>Hexapoda</taxon>
        <taxon>Insecta</taxon>
        <taxon>Pterygota</taxon>
        <taxon>Neoptera</taxon>
        <taxon>Endopterygota</taxon>
        <taxon>Coleoptera</taxon>
        <taxon>Polyphaga</taxon>
        <taxon>Cucujiformia</taxon>
        <taxon>Coccinelloidea</taxon>
        <taxon>Coccinellidae</taxon>
        <taxon>Scymninae</taxon>
        <taxon>Scymnini</taxon>
        <taxon>Cryptolaemus</taxon>
    </lineage>
</organism>
<keyword evidence="1" id="KW-0175">Coiled coil</keyword>
<evidence type="ECO:0000313" key="2">
    <source>
        <dbReference type="EMBL" id="KAL3283220.1"/>
    </source>
</evidence>
<reference evidence="2 3" key="1">
    <citation type="journal article" date="2021" name="BMC Biol.">
        <title>Horizontally acquired antibacterial genes associated with adaptive radiation of ladybird beetles.</title>
        <authorList>
            <person name="Li H.S."/>
            <person name="Tang X.F."/>
            <person name="Huang Y.H."/>
            <person name="Xu Z.Y."/>
            <person name="Chen M.L."/>
            <person name="Du X.Y."/>
            <person name="Qiu B.Y."/>
            <person name="Chen P.T."/>
            <person name="Zhang W."/>
            <person name="Slipinski A."/>
            <person name="Escalona H.E."/>
            <person name="Waterhouse R.M."/>
            <person name="Zwick A."/>
            <person name="Pang H."/>
        </authorList>
    </citation>
    <scope>NUCLEOTIDE SEQUENCE [LARGE SCALE GENOMIC DNA]</scope>
    <source>
        <strain evidence="2">SYSU2018</strain>
    </source>
</reference>